<comment type="similarity">
    <text evidence="2 7">Belongs to the derlin family.</text>
</comment>
<feature type="region of interest" description="Disordered" evidence="8">
    <location>
        <begin position="255"/>
        <end position="306"/>
    </location>
</feature>
<evidence type="ECO:0000256" key="8">
    <source>
        <dbReference type="SAM" id="MobiDB-lite"/>
    </source>
</evidence>
<sequence>MNTSGSSVSAHNWFQSIPPITRIILSSIVTLMALWKFSIIDLSRFVFSWHLSVKRFQFWRIFTSSIIIIPGGAAQALATILDFYNLYSRSLHLETVHFRNNKANYAYYIMCCMVIVSLLTSAYFQISEREFILKSAFSSCIGYTWAMDHKDSQILYFGFIPIKGKYYPVLEIIMSFVFNGGDDSFQLCVIGVLTGYIYECLDTKSFGRILWWLTNKNPNYYPFGYFKPPVWFVTLISIIDGTRITKFGGRGERLGNSNRNAKTSTIRSSKSNEKSTAEKKESAASRFATFTTERKNFPGKGQKLGK</sequence>
<feature type="compositionally biased region" description="Polar residues" evidence="8">
    <location>
        <begin position="255"/>
        <end position="269"/>
    </location>
</feature>
<organism evidence="9 10">
    <name type="scientific">Tetrapisispora phaffii (strain ATCC 24235 / CBS 4417 / NBRC 1672 / NRRL Y-8282 / UCD 70-5)</name>
    <name type="common">Yeast</name>
    <name type="synonym">Fabospora phaffii</name>
    <dbReference type="NCBI Taxonomy" id="1071381"/>
    <lineage>
        <taxon>Eukaryota</taxon>
        <taxon>Fungi</taxon>
        <taxon>Dikarya</taxon>
        <taxon>Ascomycota</taxon>
        <taxon>Saccharomycotina</taxon>
        <taxon>Saccharomycetes</taxon>
        <taxon>Saccharomycetales</taxon>
        <taxon>Saccharomycetaceae</taxon>
        <taxon>Tetrapisispora</taxon>
    </lineage>
</organism>
<dbReference type="GO" id="GO:1904152">
    <property type="term" value="P:regulation of retrograde protein transport, ER to cytosol"/>
    <property type="evidence" value="ECO:0007669"/>
    <property type="project" value="EnsemblFungi"/>
</dbReference>
<feature type="transmembrane region" description="Helical" evidence="7">
    <location>
        <begin position="105"/>
        <end position="124"/>
    </location>
</feature>
<evidence type="ECO:0000256" key="7">
    <source>
        <dbReference type="RuleBase" id="RU363059"/>
    </source>
</evidence>
<evidence type="ECO:0000256" key="4">
    <source>
        <dbReference type="ARBA" id="ARBA00022824"/>
    </source>
</evidence>
<protein>
    <recommendedName>
        <fullName evidence="7">Derlin</fullName>
    </recommendedName>
</protein>
<evidence type="ECO:0000256" key="6">
    <source>
        <dbReference type="ARBA" id="ARBA00023136"/>
    </source>
</evidence>
<comment type="function">
    <text evidence="7">May be involved in the degradation of misfolded endoplasmic reticulum (ER) luminal proteins.</text>
</comment>
<dbReference type="RefSeq" id="XP_003687554.1">
    <property type="nucleotide sequence ID" value="XM_003687506.1"/>
</dbReference>
<evidence type="ECO:0000313" key="10">
    <source>
        <dbReference type="Proteomes" id="UP000005666"/>
    </source>
</evidence>
<feature type="transmembrane region" description="Helical" evidence="7">
    <location>
        <begin position="20"/>
        <end position="40"/>
    </location>
</feature>
<dbReference type="OMA" id="TYGVACF"/>
<keyword evidence="6 7" id="KW-0472">Membrane</keyword>
<dbReference type="SUPFAM" id="SSF144091">
    <property type="entry name" value="Rhomboid-like"/>
    <property type="match status" value="1"/>
</dbReference>
<dbReference type="eggNOG" id="KOG0858">
    <property type="taxonomic scope" value="Eukaryota"/>
</dbReference>
<dbReference type="Pfam" id="PF04511">
    <property type="entry name" value="DER1"/>
    <property type="match status" value="1"/>
</dbReference>
<dbReference type="AlphaFoldDB" id="G8BY69"/>
<proteinExistence type="inferred from homology"/>
<dbReference type="PANTHER" id="PTHR11009">
    <property type="entry name" value="DER1-LIKE PROTEIN, DERLIN"/>
    <property type="match status" value="1"/>
</dbReference>
<dbReference type="GO" id="GO:0005789">
    <property type="term" value="C:endoplasmic reticulum membrane"/>
    <property type="evidence" value="ECO:0007669"/>
    <property type="project" value="UniProtKB-SubCell"/>
</dbReference>
<dbReference type="KEGG" id="tpf:TPHA_0J03000"/>
<dbReference type="GO" id="GO:0044183">
    <property type="term" value="F:protein folding chaperone"/>
    <property type="evidence" value="ECO:0007669"/>
    <property type="project" value="EnsemblFungi"/>
</dbReference>
<keyword evidence="4 7" id="KW-0256">Endoplasmic reticulum</keyword>
<evidence type="ECO:0000256" key="1">
    <source>
        <dbReference type="ARBA" id="ARBA00004477"/>
    </source>
</evidence>
<evidence type="ECO:0000256" key="3">
    <source>
        <dbReference type="ARBA" id="ARBA00022692"/>
    </source>
</evidence>
<dbReference type="EMBL" id="HE612865">
    <property type="protein sequence ID" value="CCE65120.1"/>
    <property type="molecule type" value="Genomic_DNA"/>
</dbReference>
<feature type="transmembrane region" description="Helical" evidence="7">
    <location>
        <begin position="61"/>
        <end position="85"/>
    </location>
</feature>
<comment type="caution">
    <text evidence="7">Lacks conserved residue(s) required for the propagation of feature annotation.</text>
</comment>
<evidence type="ECO:0000313" key="9">
    <source>
        <dbReference type="EMBL" id="CCE65120.1"/>
    </source>
</evidence>
<dbReference type="GeneID" id="11532991"/>
<dbReference type="GO" id="GO:0030968">
    <property type="term" value="P:endoplasmic reticulum unfolded protein response"/>
    <property type="evidence" value="ECO:0007669"/>
    <property type="project" value="EnsemblFungi"/>
</dbReference>
<dbReference type="HOGENOM" id="CLU_059047_0_0_1"/>
<keyword evidence="5 7" id="KW-1133">Transmembrane helix</keyword>
<evidence type="ECO:0000256" key="2">
    <source>
        <dbReference type="ARBA" id="ARBA00008917"/>
    </source>
</evidence>
<dbReference type="GO" id="GO:0036503">
    <property type="term" value="P:ERAD pathway"/>
    <property type="evidence" value="ECO:0007669"/>
    <property type="project" value="EnsemblFungi"/>
</dbReference>
<dbReference type="OrthoDB" id="19102at2759"/>
<keyword evidence="3 7" id="KW-0812">Transmembrane</keyword>
<dbReference type="InterPro" id="IPR007599">
    <property type="entry name" value="DER1"/>
</dbReference>
<gene>
    <name evidence="9" type="primary">TPHA0J03000</name>
    <name evidence="9" type="ordered locus">TPHA_0J03000</name>
</gene>
<dbReference type="InterPro" id="IPR035952">
    <property type="entry name" value="Rhomboid-like_sf"/>
</dbReference>
<evidence type="ECO:0000256" key="5">
    <source>
        <dbReference type="ARBA" id="ARBA00022989"/>
    </source>
</evidence>
<name>G8BY69_TETPH</name>
<reference evidence="9 10" key="1">
    <citation type="journal article" date="2011" name="Proc. Natl. Acad. Sci. U.S.A.">
        <title>Evolutionary erosion of yeast sex chromosomes by mating-type switching accidents.</title>
        <authorList>
            <person name="Gordon J.L."/>
            <person name="Armisen D."/>
            <person name="Proux-Wera E."/>
            <person name="Oheigeartaigh S.S."/>
            <person name="Byrne K.P."/>
            <person name="Wolfe K.H."/>
        </authorList>
    </citation>
    <scope>NUCLEOTIDE SEQUENCE [LARGE SCALE GENOMIC DNA]</scope>
    <source>
        <strain evidence="10">ATCC 24235 / CBS 4417 / NBRC 1672 / NRRL Y-8282 / UCD 70-5</strain>
    </source>
</reference>
<dbReference type="Proteomes" id="UP000005666">
    <property type="component" value="Chromosome 10"/>
</dbReference>
<comment type="subcellular location">
    <subcellularLocation>
        <location evidence="1 7">Endoplasmic reticulum membrane</location>
        <topology evidence="1 7">Multi-pass membrane protein</topology>
    </subcellularLocation>
</comment>
<keyword evidence="10" id="KW-1185">Reference proteome</keyword>
<feature type="compositionally biased region" description="Basic and acidic residues" evidence="8">
    <location>
        <begin position="270"/>
        <end position="283"/>
    </location>
</feature>
<dbReference type="STRING" id="1071381.G8BY69"/>
<accession>G8BY69</accession>